<comment type="caution">
    <text evidence="4">The sequence shown here is derived from an EMBL/GenBank/DDBJ whole genome shotgun (WGS) entry which is preliminary data.</text>
</comment>
<dbReference type="EMBL" id="BOPV01000001">
    <property type="protein sequence ID" value="GIL41251.1"/>
    <property type="molecule type" value="Genomic_DNA"/>
</dbReference>
<evidence type="ECO:0000256" key="1">
    <source>
        <dbReference type="ARBA" id="ARBA00022603"/>
    </source>
</evidence>
<dbReference type="Pfam" id="PF08241">
    <property type="entry name" value="Methyltransf_11"/>
    <property type="match status" value="1"/>
</dbReference>
<dbReference type="InterPro" id="IPR029063">
    <property type="entry name" value="SAM-dependent_MTases_sf"/>
</dbReference>
<organism evidence="4 5">
    <name type="scientific">Roseiterribacter gracilis</name>
    <dbReference type="NCBI Taxonomy" id="2812848"/>
    <lineage>
        <taxon>Bacteria</taxon>
        <taxon>Pseudomonadati</taxon>
        <taxon>Pseudomonadota</taxon>
        <taxon>Alphaproteobacteria</taxon>
        <taxon>Rhodospirillales</taxon>
        <taxon>Roseiterribacteraceae</taxon>
        <taxon>Roseiterribacter</taxon>
    </lineage>
</organism>
<keyword evidence="5" id="KW-1185">Reference proteome</keyword>
<evidence type="ECO:0000313" key="4">
    <source>
        <dbReference type="EMBL" id="GIL41251.1"/>
    </source>
</evidence>
<proteinExistence type="predicted"/>
<dbReference type="RefSeq" id="WP_420244666.1">
    <property type="nucleotide sequence ID" value="NZ_BOPV01000001.1"/>
</dbReference>
<dbReference type="Proteomes" id="UP000681075">
    <property type="component" value="Unassembled WGS sequence"/>
</dbReference>
<dbReference type="SUPFAM" id="SSF53335">
    <property type="entry name" value="S-adenosyl-L-methionine-dependent methyltransferases"/>
    <property type="match status" value="1"/>
</dbReference>
<evidence type="ECO:0000259" key="3">
    <source>
        <dbReference type="Pfam" id="PF08241"/>
    </source>
</evidence>
<evidence type="ECO:0000256" key="2">
    <source>
        <dbReference type="ARBA" id="ARBA00022679"/>
    </source>
</evidence>
<dbReference type="CDD" id="cd02440">
    <property type="entry name" value="AdoMet_MTases"/>
    <property type="match status" value="1"/>
</dbReference>
<sequence length="304" mass="33345">MSSIDKSPTGTVQENMRVFDRRLVRQRRARAWPGLVDPRLQNDFLLQHAAQNIADRIVDTTRRFPRALVLGRRGTALESALRATGRIDTLVVADLIADSAPDFVADEEALPFADQRFDLVVSNLALHWVNDLPGALLQIRRCLVPDGLFLASMLGGTTLHELRQALLAAELSLRGGAAQRVSPFADIRDAAGLLQRAGFALPVADREVVPVLYREPMRLFSDLRGMGETAALAETAPPLTRGVLIDAIQRWQRAHSDEEGRTRATFELLHLTGWAPAASQPQPLKRGSATTRLADALGVPEHKA</sequence>
<dbReference type="Gene3D" id="3.40.50.150">
    <property type="entry name" value="Vaccinia Virus protein VP39"/>
    <property type="match status" value="1"/>
</dbReference>
<protein>
    <submittedName>
        <fullName evidence="4">SAM-dependent methyltransferase</fullName>
    </submittedName>
</protein>
<dbReference type="GO" id="GO:0008757">
    <property type="term" value="F:S-adenosylmethionine-dependent methyltransferase activity"/>
    <property type="evidence" value="ECO:0007669"/>
    <property type="project" value="InterPro"/>
</dbReference>
<name>A0A8S8XGW8_9PROT</name>
<evidence type="ECO:0000313" key="5">
    <source>
        <dbReference type="Proteomes" id="UP000681075"/>
    </source>
</evidence>
<dbReference type="InterPro" id="IPR050602">
    <property type="entry name" value="Malonyl-ACP_OMT"/>
</dbReference>
<gene>
    <name evidence="4" type="ORF">TMPK1_34880</name>
</gene>
<feature type="domain" description="Methyltransferase type 11" evidence="3">
    <location>
        <begin position="104"/>
        <end position="150"/>
    </location>
</feature>
<dbReference type="AlphaFoldDB" id="A0A8S8XGW8"/>
<dbReference type="PANTHER" id="PTHR13090">
    <property type="entry name" value="ARGININE-HYDROXYLASE NDUFAF5, MITOCHONDRIAL"/>
    <property type="match status" value="1"/>
</dbReference>
<accession>A0A8S8XGW8</accession>
<dbReference type="InterPro" id="IPR013216">
    <property type="entry name" value="Methyltransf_11"/>
</dbReference>
<keyword evidence="1 4" id="KW-0489">Methyltransferase</keyword>
<keyword evidence="2" id="KW-0808">Transferase</keyword>
<dbReference type="PANTHER" id="PTHR13090:SF1">
    <property type="entry name" value="ARGININE-HYDROXYLASE NDUFAF5, MITOCHONDRIAL"/>
    <property type="match status" value="1"/>
</dbReference>
<reference evidence="4" key="1">
    <citation type="submission" date="2021-02" db="EMBL/GenBank/DDBJ databases">
        <title>Genome sequence of Rhodospirillales sp. strain TMPK1 isolated from soil.</title>
        <authorList>
            <person name="Nakai R."/>
            <person name="Kusada H."/>
            <person name="Tamaki H."/>
        </authorList>
    </citation>
    <scope>NUCLEOTIDE SEQUENCE</scope>
    <source>
        <strain evidence="4">TMPK1</strain>
    </source>
</reference>
<dbReference type="GO" id="GO:0032259">
    <property type="term" value="P:methylation"/>
    <property type="evidence" value="ECO:0007669"/>
    <property type="project" value="UniProtKB-KW"/>
</dbReference>